<dbReference type="Proteomes" id="UP001152885">
    <property type="component" value="Unassembled WGS sequence"/>
</dbReference>
<dbReference type="Gene3D" id="3.10.120.10">
    <property type="entry name" value="Cytochrome b5-like heme/steroid binding domain"/>
    <property type="match status" value="1"/>
</dbReference>
<dbReference type="AlphaFoldDB" id="A0A9W4TUD8"/>
<dbReference type="SMART" id="SM01117">
    <property type="entry name" value="Cyt-b5"/>
    <property type="match status" value="1"/>
</dbReference>
<sequence>MFGDNNGEPTEIYKYNESLELHSLPIFTRSQLSNYNGETRDEIYVGIKGYIYDVTSNAQSYGYGKPYHVFVGKEATRLLGLNKLKIDDLDGKDTWDYSDLGDKQLAIIDDWIKFFKNRYKIVGIIVDHEGE</sequence>
<evidence type="ECO:0000256" key="1">
    <source>
        <dbReference type="ARBA" id="ARBA00038357"/>
    </source>
</evidence>
<evidence type="ECO:0000259" key="2">
    <source>
        <dbReference type="SMART" id="SM01117"/>
    </source>
</evidence>
<dbReference type="InterPro" id="IPR036400">
    <property type="entry name" value="Cyt_B5-like_heme/steroid_sf"/>
</dbReference>
<feature type="domain" description="Cytochrome b5 heme-binding" evidence="2">
    <location>
        <begin position="27"/>
        <end position="126"/>
    </location>
</feature>
<dbReference type="SUPFAM" id="SSF55856">
    <property type="entry name" value="Cytochrome b5-like heme/steroid binding domain"/>
    <property type="match status" value="1"/>
</dbReference>
<dbReference type="PANTHER" id="PTHR10281:SF76">
    <property type="entry name" value="CALCUTTA CUP-RELATED"/>
    <property type="match status" value="1"/>
</dbReference>
<comment type="similarity">
    <text evidence="1">Belongs to the cytochrome b5 family. MAPR subfamily.</text>
</comment>
<reference evidence="3" key="1">
    <citation type="submission" date="2022-12" db="EMBL/GenBank/DDBJ databases">
        <authorList>
            <person name="Brejova B."/>
        </authorList>
    </citation>
    <scope>NUCLEOTIDE SEQUENCE</scope>
</reference>
<dbReference type="GO" id="GO:0012505">
    <property type="term" value="C:endomembrane system"/>
    <property type="evidence" value="ECO:0007669"/>
    <property type="project" value="TreeGrafter"/>
</dbReference>
<evidence type="ECO:0000313" key="3">
    <source>
        <dbReference type="EMBL" id="CAI5757860.1"/>
    </source>
</evidence>
<gene>
    <name evidence="3" type="ORF">CANVERA_P2372</name>
</gene>
<dbReference type="OrthoDB" id="899at2759"/>
<proteinExistence type="inferred from homology"/>
<dbReference type="InterPro" id="IPR001199">
    <property type="entry name" value="Cyt_B5-like_heme/steroid-bd"/>
</dbReference>
<comment type="caution">
    <text evidence="3">The sequence shown here is derived from an EMBL/GenBank/DDBJ whole genome shotgun (WGS) entry which is preliminary data.</text>
</comment>
<keyword evidence="4" id="KW-1185">Reference proteome</keyword>
<dbReference type="GO" id="GO:0016020">
    <property type="term" value="C:membrane"/>
    <property type="evidence" value="ECO:0007669"/>
    <property type="project" value="TreeGrafter"/>
</dbReference>
<organism evidence="3 4">
    <name type="scientific">Candida verbasci</name>
    <dbReference type="NCBI Taxonomy" id="1227364"/>
    <lineage>
        <taxon>Eukaryota</taxon>
        <taxon>Fungi</taxon>
        <taxon>Dikarya</taxon>
        <taxon>Ascomycota</taxon>
        <taxon>Saccharomycotina</taxon>
        <taxon>Pichiomycetes</taxon>
        <taxon>Debaryomycetaceae</taxon>
        <taxon>Candida/Lodderomyces clade</taxon>
        <taxon>Candida</taxon>
    </lineage>
</organism>
<name>A0A9W4TUD8_9ASCO</name>
<dbReference type="InterPro" id="IPR050577">
    <property type="entry name" value="MAPR/NEUFC/NENF-like"/>
</dbReference>
<dbReference type="EMBL" id="CANTUO010000002">
    <property type="protein sequence ID" value="CAI5757860.1"/>
    <property type="molecule type" value="Genomic_DNA"/>
</dbReference>
<accession>A0A9W4TUD8</accession>
<dbReference type="PANTHER" id="PTHR10281">
    <property type="entry name" value="MEMBRANE-ASSOCIATED PROGESTERONE RECEPTOR COMPONENT-RELATED"/>
    <property type="match status" value="1"/>
</dbReference>
<protein>
    <recommendedName>
        <fullName evidence="2">Cytochrome b5 heme-binding domain-containing protein</fullName>
    </recommendedName>
</protein>
<evidence type="ECO:0000313" key="4">
    <source>
        <dbReference type="Proteomes" id="UP001152885"/>
    </source>
</evidence>
<dbReference type="Pfam" id="PF00173">
    <property type="entry name" value="Cyt-b5"/>
    <property type="match status" value="1"/>
</dbReference>